<dbReference type="AlphaFoldDB" id="A0ABD1T630"/>
<gene>
    <name evidence="5" type="ORF">Fot_31838</name>
</gene>
<proteinExistence type="inferred from homology"/>
<evidence type="ECO:0000256" key="2">
    <source>
        <dbReference type="ARBA" id="ARBA00022980"/>
    </source>
</evidence>
<comment type="caution">
    <text evidence="5">The sequence shown here is derived from an EMBL/GenBank/DDBJ whole genome shotgun (WGS) entry which is preliminary data.</text>
</comment>
<accession>A0ABD1T630</accession>
<reference evidence="6" key="1">
    <citation type="submission" date="2024-07" db="EMBL/GenBank/DDBJ databases">
        <title>Two chromosome-level genome assemblies of Korean endemic species Abeliophyllum distichum and Forsythia ovata (Oleaceae).</title>
        <authorList>
            <person name="Jang H."/>
        </authorList>
    </citation>
    <scope>NUCLEOTIDE SEQUENCE [LARGE SCALE GENOMIC DNA]</scope>
</reference>
<dbReference type="Pfam" id="PF01778">
    <property type="entry name" value="Ribosomal_L28e"/>
    <property type="match status" value="1"/>
</dbReference>
<dbReference type="GO" id="GO:0005840">
    <property type="term" value="C:ribosome"/>
    <property type="evidence" value="ECO:0007669"/>
    <property type="project" value="UniProtKB-KW"/>
</dbReference>
<sequence>MATHPGNNLRESREMSTVPGQLIWEIVKKNNSFMVKEFGNGTAGVVFSKEPNNLSYKHSDHYSLTCPNISEPHGKDLSMVTNEDDDIFKDALPDFMAFPDSAEAIHEMDQIRPLGVHFRRHGLQFKTTMQYFGVCLARGKREERKQTVFCYNSVCFQFQRANQYTEGRVVFLLEYAADSIDNLQDFSNYYIMFVEIWIH</sequence>
<evidence type="ECO:0000256" key="1">
    <source>
        <dbReference type="ARBA" id="ARBA00007926"/>
    </source>
</evidence>
<organism evidence="5 6">
    <name type="scientific">Forsythia ovata</name>
    <dbReference type="NCBI Taxonomy" id="205694"/>
    <lineage>
        <taxon>Eukaryota</taxon>
        <taxon>Viridiplantae</taxon>
        <taxon>Streptophyta</taxon>
        <taxon>Embryophyta</taxon>
        <taxon>Tracheophyta</taxon>
        <taxon>Spermatophyta</taxon>
        <taxon>Magnoliopsida</taxon>
        <taxon>eudicotyledons</taxon>
        <taxon>Gunneridae</taxon>
        <taxon>Pentapetalae</taxon>
        <taxon>asterids</taxon>
        <taxon>lamiids</taxon>
        <taxon>Lamiales</taxon>
        <taxon>Oleaceae</taxon>
        <taxon>Forsythieae</taxon>
        <taxon>Forsythia</taxon>
    </lineage>
</organism>
<keyword evidence="2 5" id="KW-0689">Ribosomal protein</keyword>
<protein>
    <submittedName>
        <fullName evidence="5">60S ribosomal protein L28-1</fullName>
    </submittedName>
</protein>
<dbReference type="Proteomes" id="UP001604277">
    <property type="component" value="Unassembled WGS sequence"/>
</dbReference>
<evidence type="ECO:0000313" key="6">
    <source>
        <dbReference type="Proteomes" id="UP001604277"/>
    </source>
</evidence>
<dbReference type="InterPro" id="IPR029004">
    <property type="entry name" value="Ribosomal_eL28/Mak16"/>
</dbReference>
<name>A0ABD1T630_9LAMI</name>
<dbReference type="InterPro" id="IPR002672">
    <property type="entry name" value="Ribosomal_eL28"/>
</dbReference>
<evidence type="ECO:0000256" key="3">
    <source>
        <dbReference type="ARBA" id="ARBA00023274"/>
    </source>
</evidence>
<dbReference type="Gene3D" id="3.30.390.110">
    <property type="match status" value="1"/>
</dbReference>
<dbReference type="PANTHER" id="PTHR10544">
    <property type="entry name" value="60S RIBOSOMAL PROTEIN L28"/>
    <property type="match status" value="1"/>
</dbReference>
<dbReference type="GO" id="GO:1990904">
    <property type="term" value="C:ribonucleoprotein complex"/>
    <property type="evidence" value="ECO:0007669"/>
    <property type="project" value="UniProtKB-KW"/>
</dbReference>
<feature type="domain" description="Ribosomal eL28/Mak16" evidence="4">
    <location>
        <begin position="22"/>
        <end position="63"/>
    </location>
</feature>
<keyword evidence="3" id="KW-0687">Ribonucleoprotein</keyword>
<comment type="similarity">
    <text evidence="1">Belongs to the eukaryotic ribosomal protein eL28 family.</text>
</comment>
<evidence type="ECO:0000259" key="4">
    <source>
        <dbReference type="Pfam" id="PF01778"/>
    </source>
</evidence>
<dbReference type="EMBL" id="JBFOLJ010000009">
    <property type="protein sequence ID" value="KAL2508191.1"/>
    <property type="molecule type" value="Genomic_DNA"/>
</dbReference>
<evidence type="ECO:0000313" key="5">
    <source>
        <dbReference type="EMBL" id="KAL2508191.1"/>
    </source>
</evidence>
<keyword evidence="6" id="KW-1185">Reference proteome</keyword>